<sequence>MSPQKTFLLINVFIVCLITCGLWLDCGLGSCNSVHSFTQAIGIAHNDVFRPRVKPVLYDPSVGDTGLVCPVGKGTGPVSHLTDAIQPSPPSNVRWTTVENLTSAKYSDNKICNAKKVYFLHDQLELLIQARDGRRRLKQYGGDYFRAKIFTKNSTFSASSATDGEVIDLGDGTYRALFTLKWPGKVNVKVTLVHPSEAVDVIRRFRDAAPARFVYRGKFVSADGTHKEETFCNIVLSGNPPDLCNFTDNATGSPWFCYKPKSPKLKCSDWREHRCDSGAANRSDASLLSSHDKLTLIPKSDLPTRIQVEVRGTIRNSSEPKSASDNATTEVINLPICTNGCNIGNLLTSGYYFRDIWYNPSCRILNFPLDEMRNCVSGKKLYFLGDSTIRQLFEFYLERLGPGLKKTQSGPEPRWHVGPTRALDQVFNISMMFRFHAYPIGRNSWATVKDIHYIANEVDSIVGDENSVVVISLWSHFTHEPEWFFVQRMRTIMAAVARLRERSPSTLVVFKGANTREHNTANQRLYNSDWLARRMEYIIRREIAENLAFMDSWSMSSAQLIADNVHPGGSHVKNLSNQLLTFMCGRPT</sequence>
<accession>A0A7M7PM58</accession>
<dbReference type="InterPro" id="IPR057106">
    <property type="entry name" value="NXPE4_C"/>
</dbReference>
<dbReference type="KEGG" id="spu:764843"/>
<dbReference type="Proteomes" id="UP000007110">
    <property type="component" value="Unassembled WGS sequence"/>
</dbReference>
<evidence type="ECO:0000256" key="2">
    <source>
        <dbReference type="SAM" id="Phobius"/>
    </source>
</evidence>
<evidence type="ECO:0000313" key="4">
    <source>
        <dbReference type="EnsemblMetazoa" id="XP_030853782"/>
    </source>
</evidence>
<dbReference type="Pfam" id="PF24536">
    <property type="entry name" value="NXPE4_C"/>
    <property type="match status" value="1"/>
</dbReference>
<dbReference type="GeneID" id="764843"/>
<dbReference type="SUPFAM" id="SSF81296">
    <property type="entry name" value="E set domains"/>
    <property type="match status" value="1"/>
</dbReference>
<dbReference type="InParanoid" id="A0A7M7PM58"/>
<evidence type="ECO:0000313" key="5">
    <source>
        <dbReference type="Proteomes" id="UP000007110"/>
    </source>
</evidence>
<protein>
    <recommendedName>
        <fullName evidence="3">NXPE C-terminal domain-containing protein</fullName>
    </recommendedName>
</protein>
<dbReference type="InterPro" id="IPR014756">
    <property type="entry name" value="Ig_E-set"/>
</dbReference>
<dbReference type="OMA" id="WTSSDWY"/>
<name>A0A7M7PM58_STRPU</name>
<dbReference type="OrthoDB" id="2112051at2759"/>
<evidence type="ECO:0000259" key="3">
    <source>
        <dbReference type="Pfam" id="PF24536"/>
    </source>
</evidence>
<dbReference type="Gene3D" id="2.60.40.10">
    <property type="entry name" value="Immunoglobulins"/>
    <property type="match status" value="1"/>
</dbReference>
<evidence type="ECO:0000256" key="1">
    <source>
        <dbReference type="ARBA" id="ARBA00005431"/>
    </source>
</evidence>
<keyword evidence="2" id="KW-1133">Transmembrane helix</keyword>
<dbReference type="InterPro" id="IPR013783">
    <property type="entry name" value="Ig-like_fold"/>
</dbReference>
<dbReference type="AlphaFoldDB" id="A0A7M7PM58"/>
<reference evidence="5" key="1">
    <citation type="submission" date="2015-02" db="EMBL/GenBank/DDBJ databases">
        <title>Genome sequencing for Strongylocentrotus purpuratus.</title>
        <authorList>
            <person name="Murali S."/>
            <person name="Liu Y."/>
            <person name="Vee V."/>
            <person name="English A."/>
            <person name="Wang M."/>
            <person name="Skinner E."/>
            <person name="Han Y."/>
            <person name="Muzny D.M."/>
            <person name="Worley K.C."/>
            <person name="Gibbs R.A."/>
        </authorList>
    </citation>
    <scope>NUCLEOTIDE SEQUENCE</scope>
</reference>
<dbReference type="RefSeq" id="XP_030853782.1">
    <property type="nucleotide sequence ID" value="XM_030997922.1"/>
</dbReference>
<proteinExistence type="inferred from homology"/>
<dbReference type="Pfam" id="PF06312">
    <property type="entry name" value="Neurexophilin"/>
    <property type="match status" value="1"/>
</dbReference>
<keyword evidence="5" id="KW-1185">Reference proteome</keyword>
<keyword evidence="2" id="KW-0812">Transmembrane</keyword>
<comment type="similarity">
    <text evidence="1">Belongs to the NXPE family.</text>
</comment>
<keyword evidence="2" id="KW-0472">Membrane</keyword>
<organism evidence="4 5">
    <name type="scientific">Strongylocentrotus purpuratus</name>
    <name type="common">Purple sea urchin</name>
    <dbReference type="NCBI Taxonomy" id="7668"/>
    <lineage>
        <taxon>Eukaryota</taxon>
        <taxon>Metazoa</taxon>
        <taxon>Echinodermata</taxon>
        <taxon>Eleutherozoa</taxon>
        <taxon>Echinozoa</taxon>
        <taxon>Echinoidea</taxon>
        <taxon>Euechinoidea</taxon>
        <taxon>Echinacea</taxon>
        <taxon>Camarodonta</taxon>
        <taxon>Echinidea</taxon>
        <taxon>Strongylocentrotidae</taxon>
        <taxon>Strongylocentrotus</taxon>
    </lineage>
</organism>
<dbReference type="PANTHER" id="PTHR16165">
    <property type="entry name" value="NXPE FAMILY MEMBER"/>
    <property type="match status" value="1"/>
</dbReference>
<dbReference type="InterPro" id="IPR026845">
    <property type="entry name" value="NXPH/NXPE"/>
</dbReference>
<dbReference type="EnsemblMetazoa" id="XM_030997922">
    <property type="protein sequence ID" value="XP_030853782"/>
    <property type="gene ID" value="LOC764843"/>
</dbReference>
<dbReference type="PANTHER" id="PTHR16165:SF5">
    <property type="entry name" value="NXPE FAMILY MEMBER 3"/>
    <property type="match status" value="1"/>
</dbReference>
<feature type="transmembrane region" description="Helical" evidence="2">
    <location>
        <begin position="7"/>
        <end position="24"/>
    </location>
</feature>
<reference evidence="4" key="2">
    <citation type="submission" date="2021-01" db="UniProtKB">
        <authorList>
            <consortium name="EnsemblMetazoa"/>
        </authorList>
    </citation>
    <scope>IDENTIFICATION</scope>
</reference>
<feature type="domain" description="NXPE C-terminal" evidence="3">
    <location>
        <begin position="357"/>
        <end position="584"/>
    </location>
</feature>
<dbReference type="FunCoup" id="A0A7M7PM58">
    <property type="interactions" value="880"/>
</dbReference>